<evidence type="ECO:0000256" key="1">
    <source>
        <dbReference type="SAM" id="SignalP"/>
    </source>
</evidence>
<name>A0A0T6BJP5_9BACI</name>
<dbReference type="Gene3D" id="3.30.565.40">
    <property type="entry name" value="Fervidobacterium nodosum Rt17-B1 like"/>
    <property type="match status" value="1"/>
</dbReference>
<dbReference type="EMBL" id="JARRTL010000006">
    <property type="protein sequence ID" value="MEC0483723.1"/>
    <property type="molecule type" value="Genomic_DNA"/>
</dbReference>
<accession>A0A0T6BJP5</accession>
<keyword evidence="1" id="KW-0732">Signal</keyword>
<dbReference type="AlphaFoldDB" id="A0A0T6BJP5"/>
<dbReference type="OrthoDB" id="5637at2"/>
<feature type="domain" description="Deacetylase PdaC" evidence="3">
    <location>
        <begin position="51"/>
        <end position="131"/>
    </location>
</feature>
<dbReference type="InterPro" id="IPR037126">
    <property type="entry name" value="PdaC/RsiV-like_sf"/>
</dbReference>
<reference evidence="4" key="2">
    <citation type="submission" date="2015-10" db="EMBL/GenBank/DDBJ databases">
        <authorList>
            <person name="Gilbert D.G."/>
        </authorList>
    </citation>
    <scope>NUCLEOTIDE SEQUENCE</scope>
    <source>
        <strain evidence="4">GO-13</strain>
    </source>
</reference>
<evidence type="ECO:0000259" key="3">
    <source>
        <dbReference type="Pfam" id="PF13739"/>
    </source>
</evidence>
<evidence type="ECO:0000313" key="4">
    <source>
        <dbReference type="EMBL" id="KRT90042.1"/>
    </source>
</evidence>
<comment type="caution">
    <text evidence="4">The sequence shown here is derived from an EMBL/GenBank/DDBJ whole genome shotgun (WGS) entry which is preliminary data.</text>
</comment>
<keyword evidence="7" id="KW-1185">Reference proteome</keyword>
<evidence type="ECO:0000313" key="5">
    <source>
        <dbReference type="EMBL" id="MEC0483723.1"/>
    </source>
</evidence>
<feature type="signal peptide" evidence="1">
    <location>
        <begin position="1"/>
        <end position="26"/>
    </location>
</feature>
<gene>
    <name evidence="4" type="ORF">AB447_205525</name>
    <name evidence="5" type="ORF">P8828_02515</name>
</gene>
<dbReference type="RefSeq" id="WP_048354232.1">
    <property type="nucleotide sequence ID" value="NZ_CP023481.1"/>
</dbReference>
<evidence type="ECO:0000313" key="6">
    <source>
        <dbReference type="Proteomes" id="UP000036168"/>
    </source>
</evidence>
<dbReference type="Proteomes" id="UP000036168">
    <property type="component" value="Unassembled WGS sequence"/>
</dbReference>
<proteinExistence type="predicted"/>
<dbReference type="Pfam" id="PF13739">
    <property type="entry name" value="PdaC"/>
    <property type="match status" value="1"/>
</dbReference>
<reference evidence="5 7" key="3">
    <citation type="submission" date="2023-03" db="EMBL/GenBank/DDBJ databases">
        <title>Agriculturally important microbes genome sequencing.</title>
        <authorList>
            <person name="Dunlap C."/>
        </authorList>
    </citation>
    <scope>NUCLEOTIDE SEQUENCE [LARGE SCALE GENOMIC DNA]</scope>
    <source>
        <strain evidence="5 7">CBP-3203</strain>
    </source>
</reference>
<sequence>MNSKPFFKAAAIMLSGLLMLMLYSGAAIPSAQAANGTKPVVTSHTYKNVKELKYPQVKNVGSRSLQNKINKDFKNYIDQSYKDYLKNKKDGQQHGYQTAYQTSFDVKHLTGKKISILTKNYVYSGGAHGNTAVRSFNYDLKSKKRVYLTDVLNKKSKIDKTRTYIYKYIQKHQDTFFPDVKKKDIVLLQNTAFHFTKDGIAIVFQQYDVAPYVAGNPVVAIPKTVYQ</sequence>
<dbReference type="Proteomes" id="UP001341297">
    <property type="component" value="Unassembled WGS sequence"/>
</dbReference>
<reference evidence="4 6" key="1">
    <citation type="journal article" date="2015" name="Int. J. Syst. Evol. Microbiol.">
        <title>Bacillus glycinifermentans sp. nov., isolated from fermented soybean paste.</title>
        <authorList>
            <person name="Kim S.J."/>
            <person name="Dunlap C.A."/>
            <person name="Kwon S.W."/>
            <person name="Rooney A.P."/>
        </authorList>
    </citation>
    <scope>NUCLEOTIDE SEQUENCE [LARGE SCALE GENOMIC DNA]</scope>
    <source>
        <strain evidence="4 6">GO-13</strain>
    </source>
</reference>
<dbReference type="InterPro" id="IPR021729">
    <property type="entry name" value="DUF3298"/>
</dbReference>
<dbReference type="STRING" id="1664069.BGLY_4574"/>
<evidence type="ECO:0000313" key="7">
    <source>
        <dbReference type="Proteomes" id="UP001341297"/>
    </source>
</evidence>
<feature type="chain" id="PRO_5044546915" evidence="1">
    <location>
        <begin position="27"/>
        <end position="227"/>
    </location>
</feature>
<organism evidence="4 6">
    <name type="scientific">Bacillus glycinifermentans</name>
    <dbReference type="NCBI Taxonomy" id="1664069"/>
    <lineage>
        <taxon>Bacteria</taxon>
        <taxon>Bacillati</taxon>
        <taxon>Bacillota</taxon>
        <taxon>Bacilli</taxon>
        <taxon>Bacillales</taxon>
        <taxon>Bacillaceae</taxon>
        <taxon>Bacillus</taxon>
    </lineage>
</organism>
<protein>
    <submittedName>
        <fullName evidence="5">DUF3298 and DUF4163 domain-containing protein</fullName>
    </submittedName>
</protein>
<dbReference type="Pfam" id="PF11738">
    <property type="entry name" value="DUF3298"/>
    <property type="match status" value="1"/>
</dbReference>
<dbReference type="Gene3D" id="3.90.640.20">
    <property type="entry name" value="Heat-shock cognate protein, ATPase"/>
    <property type="match status" value="1"/>
</dbReference>
<evidence type="ECO:0000259" key="2">
    <source>
        <dbReference type="Pfam" id="PF11738"/>
    </source>
</evidence>
<dbReference type="EMBL" id="LECW02000045">
    <property type="protein sequence ID" value="KRT90042.1"/>
    <property type="molecule type" value="Genomic_DNA"/>
</dbReference>
<dbReference type="InterPro" id="IPR025303">
    <property type="entry name" value="PdaC"/>
</dbReference>
<feature type="domain" description="DUF3298" evidence="2">
    <location>
        <begin position="157"/>
        <end position="223"/>
    </location>
</feature>